<evidence type="ECO:0000313" key="3">
    <source>
        <dbReference type="Proteomes" id="UP001335183"/>
    </source>
</evidence>
<feature type="chain" id="PRO_5045506547" description="Flagella basal body P-ring formation protein FlgA" evidence="1">
    <location>
        <begin position="21"/>
        <end position="228"/>
    </location>
</feature>
<dbReference type="Proteomes" id="UP001335183">
    <property type="component" value="Chromosome"/>
</dbReference>
<dbReference type="RefSeq" id="WP_338446495.1">
    <property type="nucleotide sequence ID" value="NZ_CP144918.1"/>
</dbReference>
<feature type="signal peptide" evidence="1">
    <location>
        <begin position="1"/>
        <end position="20"/>
    </location>
</feature>
<evidence type="ECO:0000256" key="1">
    <source>
        <dbReference type="SAM" id="SignalP"/>
    </source>
</evidence>
<sequence>MRASTLLTLPAVLCAGTAAAAQGAPPQVDLEQRVIAVADIANLKCAVGSDLCDRPIAIVPAGANTVTLSEARRRELLRRHFPLTMMTLRHKGTVTFHAPSADRSIPARRCLKLRDAIQAGEYIVAKHVEPAACRAESSTAAVRYDRGARAVRATANLDRGTYLGPLEVRNRRPFAAGSMLTLVARSGSVELRREVRLMQSGRPGRAAFVQTGDGEVFPVPLSGGEEGE</sequence>
<evidence type="ECO:0000313" key="2">
    <source>
        <dbReference type="EMBL" id="WWA47605.1"/>
    </source>
</evidence>
<keyword evidence="1" id="KW-0732">Signal</keyword>
<gene>
    <name evidence="2" type="ORF">V5F89_01480</name>
</gene>
<accession>A0ABZ2D3I2</accession>
<name>A0ABZ2D3I2_9SPHN</name>
<dbReference type="EMBL" id="CP144918">
    <property type="protein sequence ID" value="WWA47605.1"/>
    <property type="molecule type" value="Genomic_DNA"/>
</dbReference>
<organism evidence="2 3">
    <name type="scientific">Pelagerythrobacter marensis</name>
    <dbReference type="NCBI Taxonomy" id="543877"/>
    <lineage>
        <taxon>Bacteria</taxon>
        <taxon>Pseudomonadati</taxon>
        <taxon>Pseudomonadota</taxon>
        <taxon>Alphaproteobacteria</taxon>
        <taxon>Sphingomonadales</taxon>
        <taxon>Erythrobacteraceae</taxon>
        <taxon>Pelagerythrobacter</taxon>
    </lineage>
</organism>
<keyword evidence="3" id="KW-1185">Reference proteome</keyword>
<evidence type="ECO:0008006" key="4">
    <source>
        <dbReference type="Google" id="ProtNLM"/>
    </source>
</evidence>
<protein>
    <recommendedName>
        <fullName evidence="4">Flagella basal body P-ring formation protein FlgA</fullName>
    </recommendedName>
</protein>
<reference evidence="2 3" key="1">
    <citation type="submission" date="2024-02" db="EMBL/GenBank/DDBJ databases">
        <title>The whole genome sequence of five bacterial samples isolated from Abu Dhabi Sabkha-shore region.</title>
        <authorList>
            <person name="Sudalaimuthuasari N."/>
            <person name="Sarfraz B."/>
            <person name="Tuyisabe J.D."/>
            <person name="Mugisha Ntwali L.D.M."/>
            <person name="Ali A.I.A.A."/>
            <person name="Almansoori S.Z.A."/>
            <person name="Alajami H.S.A."/>
            <person name="Almeqbaali A.A.S."/>
            <person name="Kundu B."/>
            <person name="Saeed E.E."/>
            <person name="Sukumarinath V."/>
            <person name="Mishra A.K."/>
            <person name="Hazzouri K.M."/>
            <person name="Almaskari R."/>
            <person name="Sharma A.K."/>
            <person name="Amiri K.M.A."/>
        </authorList>
    </citation>
    <scope>NUCLEOTIDE SEQUENCE [LARGE SCALE GENOMIC DNA]</scope>
    <source>
        <strain evidence="3">kcgeb_sd</strain>
    </source>
</reference>
<proteinExistence type="predicted"/>